<evidence type="ECO:0000313" key="2">
    <source>
        <dbReference type="Proteomes" id="UP000285883"/>
    </source>
</evidence>
<accession>A0A421F4S7</accession>
<sequence>MPKTPTSATTAPVVLRASKSSSFDVLGSSSFRESDSETVTQNEIKVTGGSDLTLVTPLTATSSVTSTYRNWVGPRPLSPDQACYREAHIMDTCPTNFDRNEATNTCWAECPIDYPIECGMECLRQNDDCTKQIFNKIGVVINVGLNGIMYNVFGKWADMAKSFKTAVMCTTMVLGMTRALIRYTRNIKTSNPTASQDKILAILFQSNNIVIDLPITIKLCLGKRVGSEMWLADRVMLTSQFVLAQILAHDDEIILSWDRFKAFMKGANFTDPDEVISEDEIGSFKDGLESKSSCGYDLKTLNDRTWATIEQIRKENPGISDDDLRLRLQDTHLIKTDIATVTNNCMPQLISESTETTAYNTRDKLRKTVATIVNDLITNGKSDNGSHAKAKDYTYKFIDKGLLAFAALGFEMTGIPGMFAEYIQTICGPTQYIGEIDDGTHPDTLGLTIKQNAFNGSSLSWTRQGDGEVIINFTSNDTEDVSVNIMSGGDKVDEVEVKAGSNATWRSNVTALGGRTLYLDRWRPGFLGLPGTGGGSMLLWVPHASEGGHLELGARLNLKAAKMEDPTPVVSEALVVRIQALFRARRARRGAVELANSAYLKCWDSVTGFAYYCNLHTGLSSWKKPLLLAARDPVEAPVNETFSSVQQNSNELETNTEAVINDPQTRLNLKERQQQRDESSAFQQKCATEKQELMIQHRRKVARAMRRFEKRMLDEKHQARIDRQEKLKNDNQQLLQELYDGKKKENVESIREAAMRGHVDRIENLLDMGFSANAESVRSFLAITNSLGEELTPFAP</sequence>
<dbReference type="PROSITE" id="PS50096">
    <property type="entry name" value="IQ"/>
    <property type="match status" value="1"/>
</dbReference>
<dbReference type="Proteomes" id="UP000285883">
    <property type="component" value="Unassembled WGS sequence"/>
</dbReference>
<evidence type="ECO:0000313" key="1">
    <source>
        <dbReference type="EMBL" id="RLN21508.1"/>
    </source>
</evidence>
<gene>
    <name evidence="1" type="ORF">BBI17_005622</name>
</gene>
<comment type="caution">
    <text evidence="1">The sequence shown here is derived from an EMBL/GenBank/DDBJ whole genome shotgun (WGS) entry which is preliminary data.</text>
</comment>
<proteinExistence type="predicted"/>
<evidence type="ECO:0008006" key="3">
    <source>
        <dbReference type="Google" id="ProtNLM"/>
    </source>
</evidence>
<protein>
    <recommendedName>
        <fullName evidence="3">WW domain-containing protein</fullName>
    </recommendedName>
</protein>
<dbReference type="Gene3D" id="2.20.70.10">
    <property type="match status" value="1"/>
</dbReference>
<name>A0A421F4S7_9STRA</name>
<dbReference type="EMBL" id="MAYM02001237">
    <property type="protein sequence ID" value="RLN21508.1"/>
    <property type="molecule type" value="Genomic_DNA"/>
</dbReference>
<organism evidence="1 2">
    <name type="scientific">Phytophthora kernoviae</name>
    <dbReference type="NCBI Taxonomy" id="325452"/>
    <lineage>
        <taxon>Eukaryota</taxon>
        <taxon>Sar</taxon>
        <taxon>Stramenopiles</taxon>
        <taxon>Oomycota</taxon>
        <taxon>Peronosporomycetes</taxon>
        <taxon>Peronosporales</taxon>
        <taxon>Peronosporaceae</taxon>
        <taxon>Phytophthora</taxon>
    </lineage>
</organism>
<reference evidence="1 2" key="1">
    <citation type="submission" date="2018-07" db="EMBL/GenBank/DDBJ databases">
        <title>Genome sequencing of oomycete isolates from Chile give support for New Zealand origin for Phytophthora kernoviae and make available the first Nothophytophthora sp. genome.</title>
        <authorList>
            <person name="Studholme D.J."/>
            <person name="Sanfuentes E."/>
            <person name="Panda P."/>
            <person name="Hill R."/>
            <person name="Sambles C."/>
            <person name="Grant M."/>
            <person name="Williams N.M."/>
            <person name="Mcdougal R.L."/>
        </authorList>
    </citation>
    <scope>NUCLEOTIDE SEQUENCE [LARGE SCALE GENOMIC DNA]</scope>
    <source>
        <strain evidence="1">Chile2</strain>
    </source>
</reference>
<dbReference type="AlphaFoldDB" id="A0A421F4S7"/>